<dbReference type="PANTHER" id="PTHR45339:SF1">
    <property type="entry name" value="HYBRID SIGNAL TRANSDUCTION HISTIDINE KINASE J"/>
    <property type="match status" value="1"/>
</dbReference>
<dbReference type="Pfam" id="PF01627">
    <property type="entry name" value="Hpt"/>
    <property type="match status" value="1"/>
</dbReference>
<feature type="domain" description="HPt" evidence="23">
    <location>
        <begin position="752"/>
        <end position="845"/>
    </location>
</feature>
<proteinExistence type="predicted"/>
<keyword evidence="7 19" id="KW-0812">Transmembrane</keyword>
<dbReference type="SUPFAM" id="SSF55874">
    <property type="entry name" value="ATPase domain of HSP90 chaperone/DNA topoisomerase II/histidine kinase"/>
    <property type="match status" value="1"/>
</dbReference>
<feature type="domain" description="Response regulatory" evidence="21">
    <location>
        <begin position="578"/>
        <end position="698"/>
    </location>
</feature>
<dbReference type="Gene3D" id="6.10.340.10">
    <property type="match status" value="1"/>
</dbReference>
<dbReference type="Gene3D" id="1.20.120.160">
    <property type="entry name" value="HPT domain"/>
    <property type="match status" value="1"/>
</dbReference>
<dbReference type="Proteomes" id="UP000236724">
    <property type="component" value="Unassembled WGS sequence"/>
</dbReference>
<keyword evidence="4" id="KW-1003">Cell membrane</keyword>
<dbReference type="FunFam" id="3.30.565.10:FF:000010">
    <property type="entry name" value="Sensor histidine kinase RcsC"/>
    <property type="match status" value="1"/>
</dbReference>
<evidence type="ECO:0000256" key="14">
    <source>
        <dbReference type="ARBA" id="ARBA00064003"/>
    </source>
</evidence>
<dbReference type="SMART" id="SM00448">
    <property type="entry name" value="REC"/>
    <property type="match status" value="1"/>
</dbReference>
<gene>
    <name evidence="24" type="primary">rpfC_4</name>
    <name evidence="25" type="synonym">rpfC_7</name>
    <name evidence="24" type="ORF">MBHS_01449</name>
    <name evidence="25" type="ORF">MBHS_02932</name>
</gene>
<sequence length="847" mass="95414">MMHIKNRFSRLPISDKLKYIITTVSTLVLLISSLAYVAAEVFSFKRVQLAHISSISDLISDIAAPTLVLGESDSAQTLLTSLAKKPDILSAFLYQTDEPEPFAHYFTQKNIVNQDSLSPSLGSDWWRKALNQSSAQHDFQADRLEFTKPIYYDNDLIGRIYIQASLSGLYDNLWWFFKIALFVIITTIISAFILSAKLQHYISQPIIYLAAAMSKISSSKDYSLRVIKTDEDEIGSLFERFNEMLHQIEARDSQLETYSEQLEHQVAARTEELSTANAELKLAIHEANKAKETAESANRAKSEFLAKMSHEIRTPMNGIMGMTELLFGTPLNERQKKYAGTIQNSAESLLQIINEILDFSKIEAGRLKLENIPFNLHKAIEESSQLFSEQLAAKNLALSCFLSPELPSMIIGDPLRLRQILSNLISNAVKFTEKGQIIISTAIIEEYDSQILLRFEVRDTGIGLDVQTRSKVFESFTQADGSTTRKYGGTGLGLTISRQLAQMMGGEIGVESQLAKGSLFWFTVLFQKIESASYPLLTTGLATETKKNMETVEKPITEQIVKTKEKQADFTEQQLNIHVLLAEDNPVNQAVAVYMLELMGSKVTVVEDGSMVFDALKKQNFDIILMDCQMPNMDGFDATRTVRTYENRHPEKKITPVIAVTANTMPGDKENCLAAGMNDFLSKPFKQQTLYEILKKWLPQNHSSKKQMALLPQGKTHQPVTIKDNQKNTDNDLAVLDLNILERLGTINSSKKSNILKKVSTLYLEKTPVLLQKLNHAYQEQDAEVLYKIAHNIKSNSATIGAMQLAKMAKEIELSGRENNFQGIEKIIKEMEKNYQQIEPQLQKHCK</sequence>
<dbReference type="InterPro" id="IPR004358">
    <property type="entry name" value="Sig_transdc_His_kin-like_C"/>
</dbReference>
<keyword evidence="6 24" id="KW-0808">Transferase</keyword>
<dbReference type="InterPro" id="IPR005467">
    <property type="entry name" value="His_kinase_dom"/>
</dbReference>
<dbReference type="EC" id="2.7.13.3" evidence="3"/>
<accession>A0A1H6F9B2</accession>
<feature type="modified residue" description="Phosphohistidine" evidence="16">
    <location>
        <position position="791"/>
    </location>
</feature>
<evidence type="ECO:0000259" key="22">
    <source>
        <dbReference type="PROSITE" id="PS50885"/>
    </source>
</evidence>
<comment type="catalytic activity">
    <reaction evidence="1">
        <text>ATP + protein L-histidine = ADP + protein N-phospho-L-histidine.</text>
        <dbReference type="EC" id="2.7.13.3"/>
    </reaction>
</comment>
<feature type="domain" description="HAMP" evidence="22">
    <location>
        <begin position="200"/>
        <end position="253"/>
    </location>
</feature>
<dbReference type="SUPFAM" id="SSF47384">
    <property type="entry name" value="Homodimeric domain of signal transducing histidine kinase"/>
    <property type="match status" value="1"/>
</dbReference>
<keyword evidence="13 19" id="KW-0472">Membrane</keyword>
<evidence type="ECO:0000256" key="18">
    <source>
        <dbReference type="SAM" id="Coils"/>
    </source>
</evidence>
<evidence type="ECO:0000256" key="6">
    <source>
        <dbReference type="ARBA" id="ARBA00022679"/>
    </source>
</evidence>
<dbReference type="PRINTS" id="PR00344">
    <property type="entry name" value="BCTRLSENSOR"/>
</dbReference>
<dbReference type="PROSITE" id="PS50109">
    <property type="entry name" value="HIS_KIN"/>
    <property type="match status" value="1"/>
</dbReference>
<comment type="subcellular location">
    <subcellularLocation>
        <location evidence="2">Cell membrane</location>
        <topology evidence="2">Multi-pass membrane protein</topology>
    </subcellularLocation>
</comment>
<dbReference type="CDD" id="cd00082">
    <property type="entry name" value="HisKA"/>
    <property type="match status" value="1"/>
</dbReference>
<dbReference type="SMART" id="SM00073">
    <property type="entry name" value="HPT"/>
    <property type="match status" value="1"/>
</dbReference>
<dbReference type="Gene3D" id="1.10.287.130">
    <property type="match status" value="1"/>
</dbReference>
<feature type="transmembrane region" description="Helical" evidence="19">
    <location>
        <begin position="173"/>
        <end position="194"/>
    </location>
</feature>
<dbReference type="PROSITE" id="PS50110">
    <property type="entry name" value="RESPONSE_REGULATORY"/>
    <property type="match status" value="1"/>
</dbReference>
<evidence type="ECO:0000256" key="7">
    <source>
        <dbReference type="ARBA" id="ARBA00022692"/>
    </source>
</evidence>
<evidence type="ECO:0000256" key="17">
    <source>
        <dbReference type="PROSITE-ProRule" id="PRU00169"/>
    </source>
</evidence>
<dbReference type="SMART" id="SM00388">
    <property type="entry name" value="HisKA"/>
    <property type="match status" value="1"/>
</dbReference>
<feature type="domain" description="Histidine kinase" evidence="20">
    <location>
        <begin position="307"/>
        <end position="528"/>
    </location>
</feature>
<evidence type="ECO:0000259" key="23">
    <source>
        <dbReference type="PROSITE" id="PS50894"/>
    </source>
</evidence>
<dbReference type="GO" id="GO:0000155">
    <property type="term" value="F:phosphorelay sensor kinase activity"/>
    <property type="evidence" value="ECO:0007669"/>
    <property type="project" value="InterPro"/>
</dbReference>
<keyword evidence="11 19" id="KW-1133">Transmembrane helix</keyword>
<evidence type="ECO:0000256" key="11">
    <source>
        <dbReference type="ARBA" id="ARBA00022989"/>
    </source>
</evidence>
<evidence type="ECO:0000256" key="12">
    <source>
        <dbReference type="ARBA" id="ARBA00023012"/>
    </source>
</evidence>
<reference evidence="24 26" key="1">
    <citation type="submission" date="2016-10" db="EMBL/GenBank/DDBJ databases">
        <authorList>
            <person name="de Groot N.N."/>
        </authorList>
    </citation>
    <scope>NUCLEOTIDE SEQUENCE [LARGE SCALE GENOMIC DNA]</scope>
    <source>
        <strain evidence="24">MBHS1</strain>
    </source>
</reference>
<keyword evidence="10" id="KW-0067">ATP-binding</keyword>
<dbReference type="GO" id="GO:0005524">
    <property type="term" value="F:ATP binding"/>
    <property type="evidence" value="ECO:0007669"/>
    <property type="project" value="UniProtKB-KW"/>
</dbReference>
<feature type="modified residue" description="4-aspartylphosphate" evidence="17">
    <location>
        <position position="627"/>
    </location>
</feature>
<comment type="subunit">
    <text evidence="14">At low DSF concentrations, interacts with RpfF.</text>
</comment>
<organism evidence="24 26">
    <name type="scientific">Candidatus Venteria ishoeyi</name>
    <dbReference type="NCBI Taxonomy" id="1899563"/>
    <lineage>
        <taxon>Bacteria</taxon>
        <taxon>Pseudomonadati</taxon>
        <taxon>Pseudomonadota</taxon>
        <taxon>Gammaproteobacteria</taxon>
        <taxon>Thiotrichales</taxon>
        <taxon>Thiotrichaceae</taxon>
        <taxon>Venteria</taxon>
    </lineage>
</organism>
<evidence type="ECO:0000256" key="16">
    <source>
        <dbReference type="PROSITE-ProRule" id="PRU00110"/>
    </source>
</evidence>
<dbReference type="PROSITE" id="PS50894">
    <property type="entry name" value="HPT"/>
    <property type="match status" value="1"/>
</dbReference>
<dbReference type="CDD" id="cd16922">
    <property type="entry name" value="HATPase_EvgS-ArcB-TorS-like"/>
    <property type="match status" value="1"/>
</dbReference>
<evidence type="ECO:0000256" key="10">
    <source>
        <dbReference type="ARBA" id="ARBA00022840"/>
    </source>
</evidence>
<dbReference type="RefSeq" id="WP_103919495.1">
    <property type="nucleotide sequence ID" value="NZ_FMSV02000365.1"/>
</dbReference>
<dbReference type="CDD" id="cd17546">
    <property type="entry name" value="REC_hyHK_CKI1_RcsC-like"/>
    <property type="match status" value="1"/>
</dbReference>
<dbReference type="InterPro" id="IPR036641">
    <property type="entry name" value="HPT_dom_sf"/>
</dbReference>
<dbReference type="Pfam" id="PF02518">
    <property type="entry name" value="HATPase_c"/>
    <property type="match status" value="1"/>
</dbReference>
<dbReference type="InterPro" id="IPR003594">
    <property type="entry name" value="HATPase_dom"/>
</dbReference>
<feature type="coiled-coil region" evidence="18">
    <location>
        <begin position="259"/>
        <end position="300"/>
    </location>
</feature>
<evidence type="ECO:0000256" key="4">
    <source>
        <dbReference type="ARBA" id="ARBA00022475"/>
    </source>
</evidence>
<evidence type="ECO:0000256" key="2">
    <source>
        <dbReference type="ARBA" id="ARBA00004651"/>
    </source>
</evidence>
<dbReference type="EMBL" id="FMSV02000514">
    <property type="protein sequence ID" value="SEH07065.1"/>
    <property type="molecule type" value="Genomic_DNA"/>
</dbReference>
<evidence type="ECO:0000313" key="26">
    <source>
        <dbReference type="Proteomes" id="UP000236724"/>
    </source>
</evidence>
<dbReference type="InterPro" id="IPR003660">
    <property type="entry name" value="HAMP_dom"/>
</dbReference>
<name>A0A1H6F9B2_9GAMM</name>
<evidence type="ECO:0000256" key="5">
    <source>
        <dbReference type="ARBA" id="ARBA00022553"/>
    </source>
</evidence>
<dbReference type="OrthoDB" id="9792854at2"/>
<dbReference type="InterPro" id="IPR036890">
    <property type="entry name" value="HATPase_C_sf"/>
</dbReference>
<dbReference type="InterPro" id="IPR011006">
    <property type="entry name" value="CheY-like_superfamily"/>
</dbReference>
<dbReference type="InterPro" id="IPR008207">
    <property type="entry name" value="Sig_transdc_His_kin_Hpt_dom"/>
</dbReference>
<evidence type="ECO:0000256" key="3">
    <source>
        <dbReference type="ARBA" id="ARBA00012438"/>
    </source>
</evidence>
<dbReference type="PROSITE" id="PS50885">
    <property type="entry name" value="HAMP"/>
    <property type="match status" value="1"/>
</dbReference>
<evidence type="ECO:0000256" key="19">
    <source>
        <dbReference type="SAM" id="Phobius"/>
    </source>
</evidence>
<dbReference type="AlphaFoldDB" id="A0A1H6F9B2"/>
<dbReference type="Pfam" id="PF00512">
    <property type="entry name" value="HisKA"/>
    <property type="match status" value="1"/>
</dbReference>
<dbReference type="PANTHER" id="PTHR45339">
    <property type="entry name" value="HYBRID SIGNAL TRANSDUCTION HISTIDINE KINASE J"/>
    <property type="match status" value="1"/>
</dbReference>
<keyword evidence="18" id="KW-0175">Coiled coil</keyword>
<evidence type="ECO:0000256" key="9">
    <source>
        <dbReference type="ARBA" id="ARBA00022777"/>
    </source>
</evidence>
<dbReference type="InterPro" id="IPR001789">
    <property type="entry name" value="Sig_transdc_resp-reg_receiver"/>
</dbReference>
<evidence type="ECO:0000313" key="24">
    <source>
        <dbReference type="EMBL" id="SEH05594.1"/>
    </source>
</evidence>
<dbReference type="EMBL" id="FMSV02000365">
    <property type="protein sequence ID" value="SEH05594.1"/>
    <property type="molecule type" value="Genomic_DNA"/>
</dbReference>
<keyword evidence="12" id="KW-0902">Two-component regulatory system</keyword>
<dbReference type="GO" id="GO:0005886">
    <property type="term" value="C:plasma membrane"/>
    <property type="evidence" value="ECO:0007669"/>
    <property type="project" value="UniProtKB-SubCell"/>
</dbReference>
<dbReference type="Gene3D" id="3.40.50.2300">
    <property type="match status" value="1"/>
</dbReference>
<dbReference type="Gene3D" id="3.30.565.10">
    <property type="entry name" value="Histidine kinase-like ATPase, C-terminal domain"/>
    <property type="match status" value="1"/>
</dbReference>
<dbReference type="SUPFAM" id="SSF47226">
    <property type="entry name" value="Histidine-containing phosphotransfer domain, HPT domain"/>
    <property type="match status" value="1"/>
</dbReference>
<evidence type="ECO:0000259" key="21">
    <source>
        <dbReference type="PROSITE" id="PS50110"/>
    </source>
</evidence>
<dbReference type="Pfam" id="PF00672">
    <property type="entry name" value="HAMP"/>
    <property type="match status" value="1"/>
</dbReference>
<protein>
    <recommendedName>
        <fullName evidence="15">Sensory/regulatory protein RpfC</fullName>
        <ecNumber evidence="3">2.7.13.3</ecNumber>
    </recommendedName>
</protein>
<keyword evidence="5 17" id="KW-0597">Phosphoprotein</keyword>
<evidence type="ECO:0000313" key="25">
    <source>
        <dbReference type="EMBL" id="SEH07065.1"/>
    </source>
</evidence>
<evidence type="ECO:0000256" key="1">
    <source>
        <dbReference type="ARBA" id="ARBA00000085"/>
    </source>
</evidence>
<evidence type="ECO:0000256" key="8">
    <source>
        <dbReference type="ARBA" id="ARBA00022741"/>
    </source>
</evidence>
<dbReference type="SUPFAM" id="SSF158472">
    <property type="entry name" value="HAMP domain-like"/>
    <property type="match status" value="1"/>
</dbReference>
<dbReference type="Pfam" id="PF00072">
    <property type="entry name" value="Response_reg"/>
    <property type="match status" value="1"/>
</dbReference>
<dbReference type="SUPFAM" id="SSF52172">
    <property type="entry name" value="CheY-like"/>
    <property type="match status" value="1"/>
</dbReference>
<keyword evidence="8" id="KW-0547">Nucleotide-binding</keyword>
<dbReference type="CDD" id="cd06225">
    <property type="entry name" value="HAMP"/>
    <property type="match status" value="1"/>
</dbReference>
<dbReference type="FunFam" id="1.10.287.130:FF:000002">
    <property type="entry name" value="Two-component osmosensing histidine kinase"/>
    <property type="match status" value="1"/>
</dbReference>
<evidence type="ECO:0000256" key="13">
    <source>
        <dbReference type="ARBA" id="ARBA00023136"/>
    </source>
</evidence>
<dbReference type="InterPro" id="IPR003661">
    <property type="entry name" value="HisK_dim/P_dom"/>
</dbReference>
<keyword evidence="26" id="KW-1185">Reference proteome</keyword>
<dbReference type="SMART" id="SM00304">
    <property type="entry name" value="HAMP"/>
    <property type="match status" value="1"/>
</dbReference>
<dbReference type="InterPro" id="IPR036097">
    <property type="entry name" value="HisK_dim/P_sf"/>
</dbReference>
<evidence type="ECO:0000256" key="15">
    <source>
        <dbReference type="ARBA" id="ARBA00068150"/>
    </source>
</evidence>
<keyword evidence="9" id="KW-0418">Kinase</keyword>
<dbReference type="SMART" id="SM00387">
    <property type="entry name" value="HATPase_c"/>
    <property type="match status" value="1"/>
</dbReference>
<evidence type="ECO:0000259" key="20">
    <source>
        <dbReference type="PROSITE" id="PS50109"/>
    </source>
</evidence>